<sequence>MFILFILAGTSFFASQFRSLPIRANSVFSNPAGLGLRPGYEAVLNYHPDLITAGLVIRYFSAAMRKADSLYYWETGTGYKLPGAFSIGYAYRFGEINEHILGAMGMISNELSIGYTAKIGDDWHMFGGLAIRPLADYVVLCGDIEYETTYKTTNYYAGIMIQPLSGLKAHFETDQELNWSTGLEISLGKMILGGLYSSTDNKISGGVIFSSDDYPTFLSKEEKIPDYLE</sequence>
<reference evidence="1 2" key="1">
    <citation type="journal article" date="2016" name="Nat. Commun.">
        <title>Thousands of microbial genomes shed light on interconnected biogeochemical processes in an aquifer system.</title>
        <authorList>
            <person name="Anantharaman K."/>
            <person name="Brown C.T."/>
            <person name="Hug L.A."/>
            <person name="Sharon I."/>
            <person name="Castelle C.J."/>
            <person name="Probst A.J."/>
            <person name="Thomas B.C."/>
            <person name="Singh A."/>
            <person name="Wilkins M.J."/>
            <person name="Karaoz U."/>
            <person name="Brodie E.L."/>
            <person name="Williams K.H."/>
            <person name="Hubbard S.S."/>
            <person name="Banfield J.F."/>
        </authorList>
    </citation>
    <scope>NUCLEOTIDE SEQUENCE [LARGE SCALE GENOMIC DNA]</scope>
</reference>
<proteinExistence type="predicted"/>
<name>A0A1F4U9W0_UNCW3</name>
<dbReference type="Proteomes" id="UP000177025">
    <property type="component" value="Unassembled WGS sequence"/>
</dbReference>
<organism evidence="1 2">
    <name type="scientific">candidate division WOR-3 bacterium RBG_13_43_14</name>
    <dbReference type="NCBI Taxonomy" id="1802590"/>
    <lineage>
        <taxon>Bacteria</taxon>
        <taxon>Bacteria division WOR-3</taxon>
    </lineage>
</organism>
<gene>
    <name evidence="1" type="ORF">A2Y85_04045</name>
</gene>
<comment type="caution">
    <text evidence="1">The sequence shown here is derived from an EMBL/GenBank/DDBJ whole genome shotgun (WGS) entry which is preliminary data.</text>
</comment>
<accession>A0A1F4U9W0</accession>
<evidence type="ECO:0000313" key="2">
    <source>
        <dbReference type="Proteomes" id="UP000177025"/>
    </source>
</evidence>
<evidence type="ECO:0008006" key="3">
    <source>
        <dbReference type="Google" id="ProtNLM"/>
    </source>
</evidence>
<evidence type="ECO:0000313" key="1">
    <source>
        <dbReference type="EMBL" id="OGC41657.1"/>
    </source>
</evidence>
<dbReference type="AlphaFoldDB" id="A0A1F4U9W0"/>
<protein>
    <recommendedName>
        <fullName evidence="3">Type IX secretion system membrane protein PorP/SprF</fullName>
    </recommendedName>
</protein>
<dbReference type="EMBL" id="MEUM01000099">
    <property type="protein sequence ID" value="OGC41657.1"/>
    <property type="molecule type" value="Genomic_DNA"/>
</dbReference>